<comment type="caution">
    <text evidence="4">The sequence shown here is derived from an EMBL/GenBank/DDBJ whole genome shotgun (WGS) entry which is preliminary data.</text>
</comment>
<keyword evidence="1" id="KW-0472">Membrane</keyword>
<reference evidence="4 5" key="1">
    <citation type="submission" date="2019-07" db="EMBL/GenBank/DDBJ databases">
        <title>The pathways for chlorine oxyanion respiration interact through the shared metabolite chlorate.</title>
        <authorList>
            <person name="Barnum T.P."/>
            <person name="Cheng Y."/>
            <person name="Hill K.A."/>
            <person name="Lucas L.N."/>
            <person name="Carlson H.K."/>
            <person name="Coates J.D."/>
        </authorList>
    </citation>
    <scope>NUCLEOTIDE SEQUENCE [LARGE SCALE GENOMIC DNA]</scope>
    <source>
        <strain evidence="4">UCB</strain>
    </source>
</reference>
<dbReference type="Gene3D" id="3.40.50.2300">
    <property type="match status" value="2"/>
</dbReference>
<dbReference type="PANTHER" id="PTHR38038">
    <property type="entry name" value="PENICILLIN-BINDING PROTEIN ACTIVATOR LPOA"/>
    <property type="match status" value="1"/>
</dbReference>
<dbReference type="GO" id="GO:0030234">
    <property type="term" value="F:enzyme regulator activity"/>
    <property type="evidence" value="ECO:0007669"/>
    <property type="project" value="TreeGrafter"/>
</dbReference>
<dbReference type="GO" id="GO:0009252">
    <property type="term" value="P:peptidoglycan biosynthetic process"/>
    <property type="evidence" value="ECO:0007669"/>
    <property type="project" value="TreeGrafter"/>
</dbReference>
<name>A0A558B6S8_9GAMM</name>
<accession>A0A558B6S8</accession>
<dbReference type="Pfam" id="PF04348">
    <property type="entry name" value="LppC"/>
    <property type="match status" value="1"/>
</dbReference>
<evidence type="ECO:0000313" key="4">
    <source>
        <dbReference type="EMBL" id="TVT32213.1"/>
    </source>
</evidence>
<dbReference type="PROSITE" id="PS51257">
    <property type="entry name" value="PROKAR_LIPOPROTEIN"/>
    <property type="match status" value="1"/>
</dbReference>
<evidence type="ECO:0000256" key="2">
    <source>
        <dbReference type="SAM" id="MobiDB-lite"/>
    </source>
</evidence>
<sequence>MIRHCSHKPAFALLALILLLTGGCATVNLDSHIAESPEQALAMASDESNQMVAQRYLLRIASRYQNSGNHEDARLLLRSEQMANPVPELENQHRLQAMASALELEDTDWAAELTAHSKADDFLGYPNETMARAATLQARTQALAGKPLPAALTLILLAQTDSSSDPQQLHNEIWTYLQNASPDQLGQAADNAMGFEIEGWLELANALQDPDIDLDTQGRLIRQWQNNWPGHPAAQMLPEKLALLADLATSRPEHLVLALPLDGQLAAAGKAIRDGFLAAYYSDDSTDRSKTDIRIVDTSAGSFRELYQELSETNADLIVGPLEKEGLAELSSMNTLPVPVLGLNYLPGDSRKPTGLYQFGLSAEDEARQIADKLAEDNVRQVLVLIPHGEWGDRVEAALRTRAQTHGLRALDIERFFPEDNFRQVTADLLGITTSRNRAIAVERTIGLNVEFEPRRRQDAQGIVLVATPTIARQFNPLFAFYYGGDLPVYAPSIIYGGEPDPGKDRDINNVNFTDIPWVLAEDNPLREQAQQYLSGTRGQLGRLFAMGADAWQLSKRLPLLQQVSDATIDGQTGELSMTPDGAIHRKQLWAQIRNGQPELLETPEQEPPGIEGETSN</sequence>
<evidence type="ECO:0000313" key="5">
    <source>
        <dbReference type="Proteomes" id="UP000319142"/>
    </source>
</evidence>
<dbReference type="SUPFAM" id="SSF53822">
    <property type="entry name" value="Periplasmic binding protein-like I"/>
    <property type="match status" value="1"/>
</dbReference>
<organism evidence="4 5">
    <name type="scientific">Marinobacter vinifirmus</name>
    <dbReference type="NCBI Taxonomy" id="355591"/>
    <lineage>
        <taxon>Bacteria</taxon>
        <taxon>Pseudomonadati</taxon>
        <taxon>Pseudomonadota</taxon>
        <taxon>Gammaproteobacteria</taxon>
        <taxon>Pseudomonadales</taxon>
        <taxon>Marinobacteraceae</taxon>
        <taxon>Marinobacter</taxon>
    </lineage>
</organism>
<feature type="signal peptide" evidence="3">
    <location>
        <begin position="1"/>
        <end position="25"/>
    </location>
</feature>
<proteinExistence type="predicted"/>
<protein>
    <submittedName>
        <fullName evidence="4">LppC family lipoprotein</fullName>
    </submittedName>
</protein>
<dbReference type="Proteomes" id="UP000319142">
    <property type="component" value="Unassembled WGS sequence"/>
</dbReference>
<feature type="region of interest" description="Disordered" evidence="2">
    <location>
        <begin position="598"/>
        <end position="617"/>
    </location>
</feature>
<evidence type="ECO:0000256" key="3">
    <source>
        <dbReference type="SAM" id="SignalP"/>
    </source>
</evidence>
<dbReference type="RefSeq" id="WP_273134033.1">
    <property type="nucleotide sequence ID" value="NZ_VMRX01000034.1"/>
</dbReference>
<keyword evidence="3" id="KW-0732">Signal</keyword>
<feature type="chain" id="PRO_5022018642" evidence="3">
    <location>
        <begin position="26"/>
        <end position="617"/>
    </location>
</feature>
<dbReference type="InterPro" id="IPR007443">
    <property type="entry name" value="LpoA"/>
</dbReference>
<keyword evidence="4" id="KW-0449">Lipoprotein</keyword>
<dbReference type="AlphaFoldDB" id="A0A558B6S8"/>
<gene>
    <name evidence="4" type="ORF">FHK81_12485</name>
</gene>
<dbReference type="EMBL" id="VMRX01000034">
    <property type="protein sequence ID" value="TVT32213.1"/>
    <property type="molecule type" value="Genomic_DNA"/>
</dbReference>
<dbReference type="GO" id="GO:0031241">
    <property type="term" value="C:periplasmic side of cell outer membrane"/>
    <property type="evidence" value="ECO:0007669"/>
    <property type="project" value="TreeGrafter"/>
</dbReference>
<dbReference type="Gene3D" id="1.25.40.650">
    <property type="match status" value="1"/>
</dbReference>
<evidence type="ECO:0000256" key="1">
    <source>
        <dbReference type="ARBA" id="ARBA00023136"/>
    </source>
</evidence>
<dbReference type="PANTHER" id="PTHR38038:SF1">
    <property type="entry name" value="PENICILLIN-BINDING PROTEIN ACTIVATOR LPOA"/>
    <property type="match status" value="1"/>
</dbReference>
<dbReference type="InterPro" id="IPR028082">
    <property type="entry name" value="Peripla_BP_I"/>
</dbReference>
<dbReference type="CDD" id="cd06339">
    <property type="entry name" value="PBP1_YraM_LppC_lipoprotein-like"/>
    <property type="match status" value="1"/>
</dbReference>